<dbReference type="PANTHER" id="PTHR43633:SF1">
    <property type="entry name" value="ALCOHOL DEHYDROGENASE YQHD"/>
    <property type="match status" value="1"/>
</dbReference>
<sequence>MNNFEYYNPVKVYFGSDSIEKVGAIAAEYGKKAVIVSYTDISFYGNLFDRIHDSLKAAGVEYLDYLEVMANPTIAQAKKGVDVCKEFGADLLIGVGGGSAMDCTKVIAAGVCYPEDDIRKMIAFSHADGSQVPPKEALPMIMIPTLPATGSEMNCTAVITDEETVSKSYVWAPDCMYAKAALVDPALSKTLPPYQTACAALDTIAHTVEGYFNGDPDVNLELQDRMQEGLVRAVLDTLPKVLENPDDVQARGVMQWASAIALNGWVLSGTYTWAPMHQFGHVLSARYKATHGATLAVMMIAFMKYFATHPGNAHYEQFAQRMFGKPLAEAALEYEAMVEKVGVQTRISQFGAKEEDIDMLADDVERVSFNADGVLGSVPPMTKEDVKAIYRLAL</sequence>
<dbReference type="GO" id="GO:0046872">
    <property type="term" value="F:metal ion binding"/>
    <property type="evidence" value="ECO:0007669"/>
    <property type="project" value="InterPro"/>
</dbReference>
<dbReference type="Pfam" id="PF25137">
    <property type="entry name" value="ADH_Fe_C"/>
    <property type="match status" value="1"/>
</dbReference>
<comment type="caution">
    <text evidence="4">The sequence shown here is derived from an EMBL/GenBank/DDBJ whole genome shotgun (WGS) entry which is preliminary data.</text>
</comment>
<dbReference type="InterPro" id="IPR056798">
    <property type="entry name" value="ADH_Fe_C"/>
</dbReference>
<dbReference type="Gene3D" id="3.40.50.1970">
    <property type="match status" value="1"/>
</dbReference>
<dbReference type="GO" id="GO:1990002">
    <property type="term" value="F:methylglyoxal reductase (NADPH) (acetol producing) activity"/>
    <property type="evidence" value="ECO:0007669"/>
    <property type="project" value="TreeGrafter"/>
</dbReference>
<dbReference type="GO" id="GO:0005829">
    <property type="term" value="C:cytosol"/>
    <property type="evidence" value="ECO:0007669"/>
    <property type="project" value="TreeGrafter"/>
</dbReference>
<dbReference type="Gene3D" id="1.20.1090.10">
    <property type="entry name" value="Dehydroquinate synthase-like - alpha domain"/>
    <property type="match status" value="1"/>
</dbReference>
<dbReference type="InterPro" id="IPR044731">
    <property type="entry name" value="BDH-like"/>
</dbReference>
<dbReference type="GO" id="GO:1990362">
    <property type="term" value="F:butanol dehydrogenase (NAD+) activity"/>
    <property type="evidence" value="ECO:0007669"/>
    <property type="project" value="InterPro"/>
</dbReference>
<accession>A0A926I0E0</accession>
<proteinExistence type="predicted"/>
<dbReference type="PANTHER" id="PTHR43633">
    <property type="entry name" value="ALCOHOL DEHYDROGENASE YQHD"/>
    <property type="match status" value="1"/>
</dbReference>
<dbReference type="FunFam" id="3.40.50.1970:FF:000003">
    <property type="entry name" value="Alcohol dehydrogenase, iron-containing"/>
    <property type="match status" value="1"/>
</dbReference>
<protein>
    <submittedName>
        <fullName evidence="4">Iron-containing alcohol dehydrogenase</fullName>
    </submittedName>
</protein>
<gene>
    <name evidence="4" type="ORF">H8711_08145</name>
</gene>
<evidence type="ECO:0000259" key="2">
    <source>
        <dbReference type="Pfam" id="PF00465"/>
    </source>
</evidence>
<reference evidence="4" key="1">
    <citation type="submission" date="2020-08" db="EMBL/GenBank/DDBJ databases">
        <title>Genome public.</title>
        <authorList>
            <person name="Liu C."/>
            <person name="Sun Q."/>
        </authorList>
    </citation>
    <scope>NUCLEOTIDE SEQUENCE</scope>
    <source>
        <strain evidence="4">NSJ-31</strain>
    </source>
</reference>
<dbReference type="Proteomes" id="UP000653127">
    <property type="component" value="Unassembled WGS sequence"/>
</dbReference>
<evidence type="ECO:0000313" key="4">
    <source>
        <dbReference type="EMBL" id="MBC8546902.1"/>
    </source>
</evidence>
<dbReference type="EMBL" id="JACRST010000011">
    <property type="protein sequence ID" value="MBC8546902.1"/>
    <property type="molecule type" value="Genomic_DNA"/>
</dbReference>
<dbReference type="GO" id="GO:0008106">
    <property type="term" value="F:alcohol dehydrogenase (NADP+) activity"/>
    <property type="evidence" value="ECO:0007669"/>
    <property type="project" value="TreeGrafter"/>
</dbReference>
<keyword evidence="1" id="KW-0560">Oxidoreductase</keyword>
<evidence type="ECO:0000259" key="3">
    <source>
        <dbReference type="Pfam" id="PF25137"/>
    </source>
</evidence>
<dbReference type="Pfam" id="PF00465">
    <property type="entry name" value="Fe-ADH"/>
    <property type="match status" value="1"/>
</dbReference>
<dbReference type="CDD" id="cd08187">
    <property type="entry name" value="BDH"/>
    <property type="match status" value="1"/>
</dbReference>
<dbReference type="RefSeq" id="WP_249282980.1">
    <property type="nucleotide sequence ID" value="NZ_JACRST010000011.1"/>
</dbReference>
<dbReference type="InterPro" id="IPR001670">
    <property type="entry name" value="ADH_Fe/GldA"/>
</dbReference>
<evidence type="ECO:0000256" key="1">
    <source>
        <dbReference type="ARBA" id="ARBA00023002"/>
    </source>
</evidence>
<dbReference type="AlphaFoldDB" id="A0A926I0E0"/>
<evidence type="ECO:0000313" key="5">
    <source>
        <dbReference type="Proteomes" id="UP000653127"/>
    </source>
</evidence>
<name>A0A926I0E0_9FIRM</name>
<keyword evidence="5" id="KW-1185">Reference proteome</keyword>
<feature type="domain" description="Alcohol dehydrogenase iron-type/glycerol dehydrogenase GldA" evidence="2">
    <location>
        <begin position="9"/>
        <end position="185"/>
    </location>
</feature>
<organism evidence="4 5">
    <name type="scientific">Ligaoa zhengdingensis</name>
    <dbReference type="NCBI Taxonomy" id="2763658"/>
    <lineage>
        <taxon>Bacteria</taxon>
        <taxon>Bacillati</taxon>
        <taxon>Bacillota</taxon>
        <taxon>Clostridia</taxon>
        <taxon>Eubacteriales</taxon>
        <taxon>Oscillospiraceae</taxon>
        <taxon>Ligaoa</taxon>
    </lineage>
</organism>
<feature type="domain" description="Fe-containing alcohol dehydrogenase-like C-terminal" evidence="3">
    <location>
        <begin position="196"/>
        <end position="393"/>
    </location>
</feature>
<dbReference type="SUPFAM" id="SSF56796">
    <property type="entry name" value="Dehydroquinate synthase-like"/>
    <property type="match status" value="1"/>
</dbReference>